<feature type="domain" description="Dehydrogenase E1 component" evidence="5">
    <location>
        <begin position="15"/>
        <end position="310"/>
    </location>
</feature>
<dbReference type="AlphaFoldDB" id="A0A7M2YUD9"/>
<evidence type="ECO:0000256" key="3">
    <source>
        <dbReference type="ARBA" id="ARBA00023052"/>
    </source>
</evidence>
<dbReference type="GO" id="GO:0004739">
    <property type="term" value="F:pyruvate dehydrogenase (acetyl-transferring) activity"/>
    <property type="evidence" value="ECO:0007669"/>
    <property type="project" value="TreeGrafter"/>
</dbReference>
<dbReference type="SUPFAM" id="SSF52518">
    <property type="entry name" value="Thiamin diphosphate-binding fold (THDP-binding)"/>
    <property type="match status" value="1"/>
</dbReference>
<evidence type="ECO:0000259" key="5">
    <source>
        <dbReference type="Pfam" id="PF00676"/>
    </source>
</evidence>
<dbReference type="Pfam" id="PF00676">
    <property type="entry name" value="E1_dh"/>
    <property type="match status" value="1"/>
</dbReference>
<evidence type="ECO:0000256" key="2">
    <source>
        <dbReference type="ARBA" id="ARBA00023002"/>
    </source>
</evidence>
<sequence length="330" mass="35081">MSDATLAELEDFLARMWAIRAFELRALDLFGEKQIRGSVHPYIGMEAIAVGACAALRPDDLITSTHRGHGHCIAKGLSLERMMAEIIGRSDGYCRGKGGSMHITAIENGMLGADAIVAGSSAIAVGAAHGLRLRGSDAVVVCFFGDGASNQGILHEACNLGAVLRAPVVFVCENNEWAISTPVSATTRIENIADRAAGYGFPGVICDGNDVLAMREATSAAVARARAGDGPTLIEAKSYRITAHSAATTTDLRPAEELDSWRRRDPIVRITKLLEERGVETERIEAIELEARTAVAAAVEFALASPRPEPPQESEDVYAPSTWTADGRLA</sequence>
<keyword evidence="6" id="KW-0670">Pyruvate</keyword>
<keyword evidence="7" id="KW-1185">Reference proteome</keyword>
<keyword evidence="3" id="KW-0786">Thiamine pyrophosphate</keyword>
<keyword evidence="2" id="KW-0560">Oxidoreductase</keyword>
<proteinExistence type="predicted"/>
<dbReference type="Proteomes" id="UP000254134">
    <property type="component" value="Unassembled WGS sequence"/>
</dbReference>
<reference evidence="7" key="2">
    <citation type="journal article" date="2019" name="MicrobiologyOpen">
        <title>High-quality draft genome sequence of Gaiella occulta isolated from a 150 meter deep mineral water borehole and comparison with the genome sequences of other deep-branching lineages of the phylum Actinobacteria.</title>
        <authorList>
            <person name="Severino R."/>
            <person name="Froufe H.J.C."/>
            <person name="Barroso C."/>
            <person name="Albuquerque L."/>
            <person name="Lobo-da-Cunha A."/>
            <person name="da Costa M.S."/>
            <person name="Egas C."/>
        </authorList>
    </citation>
    <scope>NUCLEOTIDE SEQUENCE [LARGE SCALE GENOMIC DNA]</scope>
    <source>
        <strain evidence="7">F2-233</strain>
    </source>
</reference>
<dbReference type="InterPro" id="IPR050642">
    <property type="entry name" value="PDH_E1_Alpha_Subunit"/>
</dbReference>
<feature type="region of interest" description="Disordered" evidence="4">
    <location>
        <begin position="304"/>
        <end position="330"/>
    </location>
</feature>
<dbReference type="Gene3D" id="3.40.50.970">
    <property type="match status" value="1"/>
</dbReference>
<comment type="cofactor">
    <cofactor evidence="1">
        <name>thiamine diphosphate</name>
        <dbReference type="ChEBI" id="CHEBI:58937"/>
    </cofactor>
</comment>
<accession>A0A7M2YUD9</accession>
<dbReference type="GO" id="GO:0000287">
    <property type="term" value="F:magnesium ion binding"/>
    <property type="evidence" value="ECO:0007669"/>
    <property type="project" value="UniProtKB-ARBA"/>
</dbReference>
<comment type="caution">
    <text evidence="6">The sequence shown here is derived from an EMBL/GenBank/DDBJ whole genome shotgun (WGS) entry which is preliminary data.</text>
</comment>
<dbReference type="PANTHER" id="PTHR11516:SF60">
    <property type="entry name" value="PYRUVATE DEHYDROGENASE E1 COMPONENT SUBUNIT ALPHA"/>
    <property type="match status" value="1"/>
</dbReference>
<dbReference type="CDD" id="cd02000">
    <property type="entry name" value="TPP_E1_PDC_ADC_BCADC"/>
    <property type="match status" value="1"/>
</dbReference>
<dbReference type="GO" id="GO:0006086">
    <property type="term" value="P:pyruvate decarboxylation to acetyl-CoA"/>
    <property type="evidence" value="ECO:0007669"/>
    <property type="project" value="TreeGrafter"/>
</dbReference>
<dbReference type="InterPro" id="IPR001017">
    <property type="entry name" value="DH_E1"/>
</dbReference>
<reference evidence="6 7" key="1">
    <citation type="submission" date="2018-07" db="EMBL/GenBank/DDBJ databases">
        <title>High-quality-draft genome sequence of Gaiella occulta.</title>
        <authorList>
            <person name="Severino R."/>
            <person name="Froufe H.J.C."/>
            <person name="Rainey F.A."/>
            <person name="Barroso C."/>
            <person name="Albuquerque L."/>
            <person name="Lobo-Da-Cunha A."/>
            <person name="Da Costa M.S."/>
            <person name="Egas C."/>
        </authorList>
    </citation>
    <scope>NUCLEOTIDE SEQUENCE [LARGE SCALE GENOMIC DNA]</scope>
    <source>
        <strain evidence="6 7">F2-233</strain>
    </source>
</reference>
<name>A0A7M2YUD9_9ACTN</name>
<dbReference type="EMBL" id="QQZY01000006">
    <property type="protein sequence ID" value="RDI73752.1"/>
    <property type="molecule type" value="Genomic_DNA"/>
</dbReference>
<organism evidence="6 7">
    <name type="scientific">Gaiella occulta</name>
    <dbReference type="NCBI Taxonomy" id="1002870"/>
    <lineage>
        <taxon>Bacteria</taxon>
        <taxon>Bacillati</taxon>
        <taxon>Actinomycetota</taxon>
        <taxon>Thermoleophilia</taxon>
        <taxon>Gaiellales</taxon>
        <taxon>Gaiellaceae</taxon>
        <taxon>Gaiella</taxon>
    </lineage>
</organism>
<evidence type="ECO:0000313" key="7">
    <source>
        <dbReference type="Proteomes" id="UP000254134"/>
    </source>
</evidence>
<dbReference type="PANTHER" id="PTHR11516">
    <property type="entry name" value="PYRUVATE DEHYDROGENASE E1 COMPONENT, ALPHA SUBUNIT BACTERIAL AND ORGANELLAR"/>
    <property type="match status" value="1"/>
</dbReference>
<gene>
    <name evidence="6" type="ORF">Gocc_2316</name>
</gene>
<evidence type="ECO:0000256" key="1">
    <source>
        <dbReference type="ARBA" id="ARBA00001964"/>
    </source>
</evidence>
<dbReference type="InterPro" id="IPR029061">
    <property type="entry name" value="THDP-binding"/>
</dbReference>
<evidence type="ECO:0000313" key="6">
    <source>
        <dbReference type="EMBL" id="RDI73752.1"/>
    </source>
</evidence>
<dbReference type="RefSeq" id="WP_220150592.1">
    <property type="nucleotide sequence ID" value="NZ_QQZY01000006.1"/>
</dbReference>
<protein>
    <submittedName>
        <fullName evidence="6">Pyruvate/2-oxoglutarate dehydrogenase complex dehydrogenase (E1) component</fullName>
    </submittedName>
</protein>
<evidence type="ECO:0000256" key="4">
    <source>
        <dbReference type="SAM" id="MobiDB-lite"/>
    </source>
</evidence>